<gene>
    <name evidence="1" type="ORF">LCGC14_1375820</name>
</gene>
<dbReference type="EMBL" id="LAZR01008734">
    <property type="protein sequence ID" value="KKM76868.1"/>
    <property type="molecule type" value="Genomic_DNA"/>
</dbReference>
<evidence type="ECO:0000313" key="1">
    <source>
        <dbReference type="EMBL" id="KKM76868.1"/>
    </source>
</evidence>
<accession>A0A0F9K4I5</accession>
<name>A0A0F9K4I5_9ZZZZ</name>
<proteinExistence type="predicted"/>
<comment type="caution">
    <text evidence="1">The sequence shown here is derived from an EMBL/GenBank/DDBJ whole genome shotgun (WGS) entry which is preliminary data.</text>
</comment>
<protein>
    <submittedName>
        <fullName evidence="1">Uncharacterized protein</fullName>
    </submittedName>
</protein>
<organism evidence="1">
    <name type="scientific">marine sediment metagenome</name>
    <dbReference type="NCBI Taxonomy" id="412755"/>
    <lineage>
        <taxon>unclassified sequences</taxon>
        <taxon>metagenomes</taxon>
        <taxon>ecological metagenomes</taxon>
    </lineage>
</organism>
<dbReference type="AlphaFoldDB" id="A0A0F9K4I5"/>
<reference evidence="1" key="1">
    <citation type="journal article" date="2015" name="Nature">
        <title>Complex archaea that bridge the gap between prokaryotes and eukaryotes.</title>
        <authorList>
            <person name="Spang A."/>
            <person name="Saw J.H."/>
            <person name="Jorgensen S.L."/>
            <person name="Zaremba-Niedzwiedzka K."/>
            <person name="Martijn J."/>
            <person name="Lind A.E."/>
            <person name="van Eijk R."/>
            <person name="Schleper C."/>
            <person name="Guy L."/>
            <person name="Ettema T.J."/>
        </authorList>
    </citation>
    <scope>NUCLEOTIDE SEQUENCE</scope>
</reference>
<sequence>MGAEAVLEHIRKGMKSARKNIPDEEDLVEILNAYMELEKKVKVCLEKDPQGTAR</sequence>